<dbReference type="STRING" id="1296096.A0A1B9HVC1"/>
<gene>
    <name evidence="6" type="ORF">I206_06986</name>
    <name evidence="7" type="ORF">I206_101923</name>
</gene>
<evidence type="ECO:0000313" key="7">
    <source>
        <dbReference type="EMBL" id="WWC68004.1"/>
    </source>
</evidence>
<name>A0A1B9HVC1_9TREE</name>
<evidence type="ECO:0000256" key="2">
    <source>
        <dbReference type="ARBA" id="ARBA00022980"/>
    </source>
</evidence>
<keyword evidence="8" id="KW-1185">Reference proteome</keyword>
<sequence>MSRILRRAFSAFPARAGPSTISSTTIFPSAPSVASTSPKAVRRRRTESPPHKSISLSPLSDADLYDLDTNKKFPFELEKDYQSLKSSSIFENESLTESEQRSLFLKGTAEWRSRVRGYAPRGKKSRHDFILSIMGGKRINAEEEQEPLNEESEEGEERIDPSKQIVGQRIYLPNIQIRLMRNHVPEGESYDPYIATFRIPPSMTKNDLRSYLSAVYNLDVTFIRTSNYVGTVGRLRTGEVVKKGGSNQNYKKAVVGLKEPFHYPDDVEELYAQGLKNGQGDALGLAREEWLENQYSINISKEMRNRAMFKYYKGARWRSRTHANLGNTMREIMKRREEREGKVSEEVQRRWSTIAEEALGSKSAEAQPQAA</sequence>
<dbReference type="SUPFAM" id="SSF54189">
    <property type="entry name" value="Ribosomal proteins S24e, L23 and L15e"/>
    <property type="match status" value="1"/>
</dbReference>
<dbReference type="InterPro" id="IPR012678">
    <property type="entry name" value="Ribosomal_uL23/eL15/eS24_sf"/>
</dbReference>
<feature type="compositionally biased region" description="Acidic residues" evidence="5">
    <location>
        <begin position="142"/>
        <end position="157"/>
    </location>
</feature>
<feature type="region of interest" description="Disordered" evidence="5">
    <location>
        <begin position="29"/>
        <end position="57"/>
    </location>
</feature>
<protein>
    <recommendedName>
        <fullName evidence="4">Large ribosomal subunit protein uL23m</fullName>
    </recommendedName>
</protein>
<dbReference type="KEGG" id="kpin:30175355"/>
<comment type="similarity">
    <text evidence="1">Belongs to the universal ribosomal protein uL23 family.</text>
</comment>
<dbReference type="InterPro" id="IPR013025">
    <property type="entry name" value="Ribosomal_uL23-like"/>
</dbReference>
<evidence type="ECO:0000256" key="1">
    <source>
        <dbReference type="ARBA" id="ARBA00006700"/>
    </source>
</evidence>
<dbReference type="GO" id="GO:0005762">
    <property type="term" value="C:mitochondrial large ribosomal subunit"/>
    <property type="evidence" value="ECO:0007669"/>
    <property type="project" value="TreeGrafter"/>
</dbReference>
<dbReference type="GO" id="GO:0032543">
    <property type="term" value="P:mitochondrial translation"/>
    <property type="evidence" value="ECO:0007669"/>
    <property type="project" value="TreeGrafter"/>
</dbReference>
<accession>A0A1B9HVC1</accession>
<dbReference type="PANTHER" id="PTHR12059:SF5">
    <property type="entry name" value="LARGE RIBOSOMAL SUBUNIT PROTEIN UL23M"/>
    <property type="match status" value="1"/>
</dbReference>
<reference evidence="6" key="3">
    <citation type="submission" date="2016-07" db="EMBL/GenBank/DDBJ databases">
        <title>Evolution of pathogenesis and genome organization in the Tremellales.</title>
        <authorList>
            <person name="Cuomo C."/>
            <person name="Litvintseva A."/>
            <person name="Heitman J."/>
            <person name="Chen Y."/>
            <person name="Sun S."/>
            <person name="Springer D."/>
            <person name="Dromer F."/>
            <person name="Young S."/>
            <person name="Zeng Q."/>
            <person name="Chapman S."/>
            <person name="Gujja S."/>
            <person name="Saif S."/>
            <person name="Birren B."/>
        </authorList>
    </citation>
    <scope>NUCLEOTIDE SEQUENCE</scope>
    <source>
        <strain evidence="6">CBS 10737</strain>
    </source>
</reference>
<reference evidence="7" key="4">
    <citation type="submission" date="2024-02" db="EMBL/GenBank/DDBJ databases">
        <title>Comparative genomics of Cryptococcus and Kwoniella reveals pathogenesis evolution and contrasting modes of karyotype evolution via chromosome fusion or intercentromeric recombination.</title>
        <authorList>
            <person name="Coelho M.A."/>
            <person name="David-Palma M."/>
            <person name="Shea T."/>
            <person name="Bowers K."/>
            <person name="McGinley-Smith S."/>
            <person name="Mohammad A.W."/>
            <person name="Gnirke A."/>
            <person name="Yurkov A.M."/>
            <person name="Nowrousian M."/>
            <person name="Sun S."/>
            <person name="Cuomo C.A."/>
            <person name="Heitman J."/>
        </authorList>
    </citation>
    <scope>NUCLEOTIDE SEQUENCE</scope>
    <source>
        <strain evidence="7">CBS 10737</strain>
    </source>
</reference>
<evidence type="ECO:0000313" key="8">
    <source>
        <dbReference type="Proteomes" id="UP000094020"/>
    </source>
</evidence>
<dbReference type="PANTHER" id="PTHR12059">
    <property type="entry name" value="RIBOSOMAL PROTEIN L23-RELATED"/>
    <property type="match status" value="1"/>
</dbReference>
<dbReference type="AlphaFoldDB" id="A0A1B9HVC1"/>
<dbReference type="InterPro" id="IPR012677">
    <property type="entry name" value="Nucleotide-bd_a/b_plait_sf"/>
</dbReference>
<evidence type="ECO:0000256" key="3">
    <source>
        <dbReference type="ARBA" id="ARBA00023274"/>
    </source>
</evidence>
<evidence type="ECO:0000256" key="4">
    <source>
        <dbReference type="ARBA" id="ARBA00039977"/>
    </source>
</evidence>
<dbReference type="Gene3D" id="3.30.70.330">
    <property type="match status" value="1"/>
</dbReference>
<dbReference type="EMBL" id="CP144520">
    <property type="protein sequence ID" value="WWC68004.1"/>
    <property type="molecule type" value="Genomic_DNA"/>
</dbReference>
<proteinExistence type="inferred from homology"/>
<evidence type="ECO:0000313" key="6">
    <source>
        <dbReference type="EMBL" id="OCF47208.1"/>
    </source>
</evidence>
<keyword evidence="3" id="KW-0687">Ribonucleoprotein</keyword>
<dbReference type="RefSeq" id="XP_019008427.1">
    <property type="nucleotide sequence ID" value="XM_019158681.1"/>
</dbReference>
<dbReference type="Pfam" id="PF00276">
    <property type="entry name" value="Ribosomal_L23"/>
    <property type="match status" value="1"/>
</dbReference>
<dbReference type="GeneID" id="30175355"/>
<feature type="region of interest" description="Disordered" evidence="5">
    <location>
        <begin position="140"/>
        <end position="160"/>
    </location>
</feature>
<reference evidence="6" key="1">
    <citation type="submission" date="2013-07" db="EMBL/GenBank/DDBJ databases">
        <title>The Genome Sequence of Cryptococcus pinus CBS10737.</title>
        <authorList>
            <consortium name="The Broad Institute Genome Sequencing Platform"/>
            <person name="Cuomo C."/>
            <person name="Litvintseva A."/>
            <person name="Chen Y."/>
            <person name="Heitman J."/>
            <person name="Sun S."/>
            <person name="Springer D."/>
            <person name="Dromer F."/>
            <person name="Young S.K."/>
            <person name="Zeng Q."/>
            <person name="Gargeya S."/>
            <person name="Fitzgerald M."/>
            <person name="Abouelleil A."/>
            <person name="Alvarado L."/>
            <person name="Berlin A.M."/>
            <person name="Chapman S.B."/>
            <person name="Dewar J."/>
            <person name="Goldberg J."/>
            <person name="Griggs A."/>
            <person name="Gujja S."/>
            <person name="Hansen M."/>
            <person name="Howarth C."/>
            <person name="Imamovic A."/>
            <person name="Larimer J."/>
            <person name="McCowan C."/>
            <person name="Murphy C."/>
            <person name="Pearson M."/>
            <person name="Priest M."/>
            <person name="Roberts A."/>
            <person name="Saif S."/>
            <person name="Shea T."/>
            <person name="Sykes S."/>
            <person name="Wortman J."/>
            <person name="Nusbaum C."/>
            <person name="Birren B."/>
        </authorList>
    </citation>
    <scope>NUCLEOTIDE SEQUENCE [LARGE SCALE GENOMIC DNA]</scope>
    <source>
        <strain evidence="6">CBS 10737</strain>
    </source>
</reference>
<dbReference type="EMBL" id="KV700117">
    <property type="protein sequence ID" value="OCF47208.1"/>
    <property type="molecule type" value="Genomic_DNA"/>
</dbReference>
<dbReference type="Proteomes" id="UP000094020">
    <property type="component" value="Chromosome 2"/>
</dbReference>
<dbReference type="GO" id="GO:0003735">
    <property type="term" value="F:structural constituent of ribosome"/>
    <property type="evidence" value="ECO:0007669"/>
    <property type="project" value="InterPro"/>
</dbReference>
<keyword evidence="2" id="KW-0689">Ribosomal protein</keyword>
<evidence type="ECO:0000256" key="5">
    <source>
        <dbReference type="SAM" id="MobiDB-lite"/>
    </source>
</evidence>
<dbReference type="OrthoDB" id="275582at2759"/>
<reference evidence="7" key="2">
    <citation type="submission" date="2013-07" db="EMBL/GenBank/DDBJ databases">
        <authorList>
            <consortium name="The Broad Institute Genome Sequencing Platform"/>
            <person name="Cuomo C."/>
            <person name="Litvintseva A."/>
            <person name="Chen Y."/>
            <person name="Heitman J."/>
            <person name="Sun S."/>
            <person name="Springer D."/>
            <person name="Dromer F."/>
            <person name="Young S.K."/>
            <person name="Zeng Q."/>
            <person name="Gargeya S."/>
            <person name="Fitzgerald M."/>
            <person name="Abouelleil A."/>
            <person name="Alvarado L."/>
            <person name="Berlin A.M."/>
            <person name="Chapman S.B."/>
            <person name="Dewar J."/>
            <person name="Goldberg J."/>
            <person name="Griggs A."/>
            <person name="Gujja S."/>
            <person name="Hansen M."/>
            <person name="Howarth C."/>
            <person name="Imamovic A."/>
            <person name="Larimer J."/>
            <person name="McCowan C."/>
            <person name="Murphy C."/>
            <person name="Pearson M."/>
            <person name="Priest M."/>
            <person name="Roberts A."/>
            <person name="Saif S."/>
            <person name="Shea T."/>
            <person name="Sykes S."/>
            <person name="Wortman J."/>
            <person name="Nusbaum C."/>
            <person name="Birren B."/>
        </authorList>
    </citation>
    <scope>NUCLEOTIDE SEQUENCE</scope>
    <source>
        <strain evidence="7">CBS 10737</strain>
    </source>
</reference>
<organism evidence="6">
    <name type="scientific">Kwoniella pini CBS 10737</name>
    <dbReference type="NCBI Taxonomy" id="1296096"/>
    <lineage>
        <taxon>Eukaryota</taxon>
        <taxon>Fungi</taxon>
        <taxon>Dikarya</taxon>
        <taxon>Basidiomycota</taxon>
        <taxon>Agaricomycotina</taxon>
        <taxon>Tremellomycetes</taxon>
        <taxon>Tremellales</taxon>
        <taxon>Cryptococcaceae</taxon>
        <taxon>Kwoniella</taxon>
    </lineage>
</organism>